<proteinExistence type="predicted"/>
<dbReference type="AlphaFoldDB" id="A0AAV7X0T2"/>
<evidence type="ECO:0000256" key="1">
    <source>
        <dbReference type="SAM" id="MobiDB-lite"/>
    </source>
</evidence>
<comment type="caution">
    <text evidence="2">The sequence shown here is derived from an EMBL/GenBank/DDBJ whole genome shotgun (WGS) entry which is preliminary data.</text>
</comment>
<gene>
    <name evidence="2" type="ORF">NDU88_006268</name>
</gene>
<keyword evidence="3" id="KW-1185">Reference proteome</keyword>
<name>A0AAV7X0T2_PLEWA</name>
<reference evidence="2" key="1">
    <citation type="journal article" date="2022" name="bioRxiv">
        <title>Sequencing and chromosome-scale assembly of the giantPleurodeles waltlgenome.</title>
        <authorList>
            <person name="Brown T."/>
            <person name="Elewa A."/>
            <person name="Iarovenko S."/>
            <person name="Subramanian E."/>
            <person name="Araus A.J."/>
            <person name="Petzold A."/>
            <person name="Susuki M."/>
            <person name="Suzuki K.-i.T."/>
            <person name="Hayashi T."/>
            <person name="Toyoda A."/>
            <person name="Oliveira C."/>
            <person name="Osipova E."/>
            <person name="Leigh N.D."/>
            <person name="Simon A."/>
            <person name="Yun M.H."/>
        </authorList>
    </citation>
    <scope>NUCLEOTIDE SEQUENCE</scope>
    <source>
        <strain evidence="2">20211129_DDA</strain>
        <tissue evidence="2">Liver</tissue>
    </source>
</reference>
<evidence type="ECO:0000313" key="3">
    <source>
        <dbReference type="Proteomes" id="UP001066276"/>
    </source>
</evidence>
<sequence length="94" mass="10280">MLDRKLICEPPCDRPTPLGPSEEVAWADAAASNPETETRTSNHRALLGWTGQWQVVRAPGILKEGETPAEGCVEEGGVMEEEDGRRQQRAVLTP</sequence>
<organism evidence="2 3">
    <name type="scientific">Pleurodeles waltl</name>
    <name type="common">Iberian ribbed newt</name>
    <dbReference type="NCBI Taxonomy" id="8319"/>
    <lineage>
        <taxon>Eukaryota</taxon>
        <taxon>Metazoa</taxon>
        <taxon>Chordata</taxon>
        <taxon>Craniata</taxon>
        <taxon>Vertebrata</taxon>
        <taxon>Euteleostomi</taxon>
        <taxon>Amphibia</taxon>
        <taxon>Batrachia</taxon>
        <taxon>Caudata</taxon>
        <taxon>Salamandroidea</taxon>
        <taxon>Salamandridae</taxon>
        <taxon>Pleurodelinae</taxon>
        <taxon>Pleurodeles</taxon>
    </lineage>
</organism>
<feature type="region of interest" description="Disordered" evidence="1">
    <location>
        <begin position="1"/>
        <end position="21"/>
    </location>
</feature>
<dbReference type="EMBL" id="JANPWB010000001">
    <property type="protein sequence ID" value="KAJ1218691.1"/>
    <property type="molecule type" value="Genomic_DNA"/>
</dbReference>
<dbReference type="Proteomes" id="UP001066276">
    <property type="component" value="Chromosome 1_1"/>
</dbReference>
<protein>
    <submittedName>
        <fullName evidence="2">Uncharacterized protein</fullName>
    </submittedName>
</protein>
<evidence type="ECO:0000313" key="2">
    <source>
        <dbReference type="EMBL" id="KAJ1218691.1"/>
    </source>
</evidence>
<feature type="region of interest" description="Disordered" evidence="1">
    <location>
        <begin position="75"/>
        <end position="94"/>
    </location>
</feature>
<accession>A0AAV7X0T2</accession>